<sequence length="110" mass="12942">SYKCLSIYLWRKLLSSIFVIAVQYDVHDRDSSKTIPRKLVLEQIEMFELEFNGILAVIFSDRDDILKLMVMVLVELRRRPFASNQEHHSDNVVPKFDAIRIDMSSAYLHI</sequence>
<dbReference type="AlphaFoldDB" id="A0A1B6KWW2"/>
<evidence type="ECO:0000313" key="2">
    <source>
        <dbReference type="EMBL" id="JAT15881.1"/>
    </source>
</evidence>
<proteinExistence type="predicted"/>
<keyword evidence="1" id="KW-0732">Signal</keyword>
<feature type="non-terminal residue" evidence="2">
    <location>
        <position position="110"/>
    </location>
</feature>
<accession>A0A1B6KWW2</accession>
<reference evidence="2" key="1">
    <citation type="submission" date="2015-11" db="EMBL/GenBank/DDBJ databases">
        <title>De novo transcriptome assembly of four potential Pierce s Disease insect vectors from Arizona vineyards.</title>
        <authorList>
            <person name="Tassone E.E."/>
        </authorList>
    </citation>
    <scope>NUCLEOTIDE SEQUENCE</scope>
</reference>
<protein>
    <submittedName>
        <fullName evidence="2">Uncharacterized protein</fullName>
    </submittedName>
</protein>
<dbReference type="EMBL" id="GEBQ01024096">
    <property type="protein sequence ID" value="JAT15881.1"/>
    <property type="molecule type" value="Transcribed_RNA"/>
</dbReference>
<name>A0A1B6KWW2_9HEMI</name>
<organism evidence="2">
    <name type="scientific">Graphocephala atropunctata</name>
    <dbReference type="NCBI Taxonomy" id="36148"/>
    <lineage>
        <taxon>Eukaryota</taxon>
        <taxon>Metazoa</taxon>
        <taxon>Ecdysozoa</taxon>
        <taxon>Arthropoda</taxon>
        <taxon>Hexapoda</taxon>
        <taxon>Insecta</taxon>
        <taxon>Pterygota</taxon>
        <taxon>Neoptera</taxon>
        <taxon>Paraneoptera</taxon>
        <taxon>Hemiptera</taxon>
        <taxon>Auchenorrhyncha</taxon>
        <taxon>Membracoidea</taxon>
        <taxon>Cicadellidae</taxon>
        <taxon>Cicadellinae</taxon>
        <taxon>Cicadellini</taxon>
        <taxon>Graphocephala</taxon>
    </lineage>
</organism>
<feature type="signal peptide" evidence="1">
    <location>
        <begin position="1"/>
        <end position="21"/>
    </location>
</feature>
<evidence type="ECO:0000256" key="1">
    <source>
        <dbReference type="SAM" id="SignalP"/>
    </source>
</evidence>
<gene>
    <name evidence="2" type="ORF">g.7704</name>
</gene>
<feature type="non-terminal residue" evidence="2">
    <location>
        <position position="1"/>
    </location>
</feature>
<feature type="chain" id="PRO_5008586939" evidence="1">
    <location>
        <begin position="22"/>
        <end position="110"/>
    </location>
</feature>